<gene>
    <name evidence="2" type="ORF">GP486_005746</name>
</gene>
<feature type="non-terminal residue" evidence="2">
    <location>
        <position position="1"/>
    </location>
</feature>
<comment type="caution">
    <text evidence="2">The sequence shown here is derived from an EMBL/GenBank/DDBJ whole genome shotgun (WGS) entry which is preliminary data.</text>
</comment>
<sequence length="315" mass="34950">TMDRDGSCVITGQDCSGSQAAHIIPYSIGKSQARASTDLWAVLRMFWGDEEVGDIQSLVFGTPTDPPSDKTHTLINRLYNVITLSSQAHTYWGQGYFVLEPHPDNNPENQYEQQAVFYWVHPNGSSRVSPGIYTPILLTAKLPELSPTNENISLFFIDDTRQPQFVKDGHLITFRTDNPDSRPLPSMELLWLQCTLVRVLRMAGRAGWDALEMNYSDTDVDSVRVVSPGNSLILSEATVPVARSTPSGQYDIIPQPQITGSKALNNTLQSPRHSAKPTKRFRGFNALFHLPARIIGRATRKATVRPNTQIDGTAS</sequence>
<evidence type="ECO:0000313" key="2">
    <source>
        <dbReference type="EMBL" id="KAH0556327.1"/>
    </source>
</evidence>
<evidence type="ECO:0000313" key="3">
    <source>
        <dbReference type="Proteomes" id="UP000750711"/>
    </source>
</evidence>
<reference evidence="2" key="1">
    <citation type="submission" date="2021-03" db="EMBL/GenBank/DDBJ databases">
        <title>Comparative genomics and phylogenomic investigation of the class Geoglossomycetes provide insights into ecological specialization and systematics.</title>
        <authorList>
            <person name="Melie T."/>
            <person name="Pirro S."/>
            <person name="Miller A.N."/>
            <person name="Quandt A."/>
        </authorList>
    </citation>
    <scope>NUCLEOTIDE SEQUENCE</scope>
    <source>
        <strain evidence="2">CAQ_001_2017</strain>
    </source>
</reference>
<evidence type="ECO:0000259" key="1">
    <source>
        <dbReference type="Pfam" id="PF13391"/>
    </source>
</evidence>
<name>A0A9P8RM25_9PEZI</name>
<dbReference type="Proteomes" id="UP000750711">
    <property type="component" value="Unassembled WGS sequence"/>
</dbReference>
<dbReference type="InterPro" id="IPR003615">
    <property type="entry name" value="HNH_nuc"/>
</dbReference>
<dbReference type="AlphaFoldDB" id="A0A9P8RM25"/>
<organism evidence="2 3">
    <name type="scientific">Trichoglossum hirsutum</name>
    <dbReference type="NCBI Taxonomy" id="265104"/>
    <lineage>
        <taxon>Eukaryota</taxon>
        <taxon>Fungi</taxon>
        <taxon>Dikarya</taxon>
        <taxon>Ascomycota</taxon>
        <taxon>Pezizomycotina</taxon>
        <taxon>Geoglossomycetes</taxon>
        <taxon>Geoglossales</taxon>
        <taxon>Geoglossaceae</taxon>
        <taxon>Trichoglossum</taxon>
    </lineage>
</organism>
<proteinExistence type="predicted"/>
<feature type="domain" description="HNH nuclease" evidence="1">
    <location>
        <begin position="8"/>
        <end position="99"/>
    </location>
</feature>
<dbReference type="EMBL" id="JAGHQM010001137">
    <property type="protein sequence ID" value="KAH0556327.1"/>
    <property type="molecule type" value="Genomic_DNA"/>
</dbReference>
<protein>
    <recommendedName>
        <fullName evidence="1">HNH nuclease domain-containing protein</fullName>
    </recommendedName>
</protein>
<dbReference type="Pfam" id="PF13391">
    <property type="entry name" value="HNH_2"/>
    <property type="match status" value="1"/>
</dbReference>
<accession>A0A9P8RM25</accession>
<keyword evidence="3" id="KW-1185">Reference proteome</keyword>